<dbReference type="AlphaFoldDB" id="A0A5B7FX44"/>
<proteinExistence type="predicted"/>
<dbReference type="EMBL" id="VSRR010010765">
    <property type="protein sequence ID" value="MPC52300.1"/>
    <property type="molecule type" value="Genomic_DNA"/>
</dbReference>
<comment type="caution">
    <text evidence="1">The sequence shown here is derived from an EMBL/GenBank/DDBJ whole genome shotgun (WGS) entry which is preliminary data.</text>
</comment>
<name>A0A5B7FX44_PORTR</name>
<keyword evidence="2" id="KW-1185">Reference proteome</keyword>
<dbReference type="Proteomes" id="UP000324222">
    <property type="component" value="Unassembled WGS sequence"/>
</dbReference>
<gene>
    <name evidence="1" type="ORF">E2C01_046164</name>
</gene>
<sequence>MLSVPTASPRLASPRLCGGIREVVTQRDSRTDTPRHLAGLMACLRNLLRGYRRLPTVTRLIAFLTCFPGGDDRRIAAVTTTTMKAMFSA</sequence>
<evidence type="ECO:0000313" key="1">
    <source>
        <dbReference type="EMBL" id="MPC52300.1"/>
    </source>
</evidence>
<reference evidence="1 2" key="1">
    <citation type="submission" date="2019-05" db="EMBL/GenBank/DDBJ databases">
        <title>Another draft genome of Portunus trituberculatus and its Hox gene families provides insights of decapod evolution.</title>
        <authorList>
            <person name="Jeong J.-H."/>
            <person name="Song I."/>
            <person name="Kim S."/>
            <person name="Choi T."/>
            <person name="Kim D."/>
            <person name="Ryu S."/>
            <person name="Kim W."/>
        </authorList>
    </citation>
    <scope>NUCLEOTIDE SEQUENCE [LARGE SCALE GENOMIC DNA]</scope>
    <source>
        <tissue evidence="1">Muscle</tissue>
    </source>
</reference>
<evidence type="ECO:0000313" key="2">
    <source>
        <dbReference type="Proteomes" id="UP000324222"/>
    </source>
</evidence>
<organism evidence="1 2">
    <name type="scientific">Portunus trituberculatus</name>
    <name type="common">Swimming crab</name>
    <name type="synonym">Neptunus trituberculatus</name>
    <dbReference type="NCBI Taxonomy" id="210409"/>
    <lineage>
        <taxon>Eukaryota</taxon>
        <taxon>Metazoa</taxon>
        <taxon>Ecdysozoa</taxon>
        <taxon>Arthropoda</taxon>
        <taxon>Crustacea</taxon>
        <taxon>Multicrustacea</taxon>
        <taxon>Malacostraca</taxon>
        <taxon>Eumalacostraca</taxon>
        <taxon>Eucarida</taxon>
        <taxon>Decapoda</taxon>
        <taxon>Pleocyemata</taxon>
        <taxon>Brachyura</taxon>
        <taxon>Eubrachyura</taxon>
        <taxon>Portunoidea</taxon>
        <taxon>Portunidae</taxon>
        <taxon>Portuninae</taxon>
        <taxon>Portunus</taxon>
    </lineage>
</organism>
<protein>
    <submittedName>
        <fullName evidence="1">Uncharacterized protein</fullName>
    </submittedName>
</protein>
<accession>A0A5B7FX44</accession>